<dbReference type="SUPFAM" id="SSF52096">
    <property type="entry name" value="ClpP/crotonase"/>
    <property type="match status" value="1"/>
</dbReference>
<dbReference type="EC" id="4.2.1.150" evidence="6"/>
<dbReference type="OrthoDB" id="9775794at2"/>
<dbReference type="STRING" id="335541.Swol_0790"/>
<dbReference type="FunFam" id="1.10.12.10:FF:000001">
    <property type="entry name" value="Probable enoyl-CoA hydratase, mitochondrial"/>
    <property type="match status" value="1"/>
</dbReference>
<dbReference type="Proteomes" id="UP000001968">
    <property type="component" value="Chromosome"/>
</dbReference>
<dbReference type="Pfam" id="PF00378">
    <property type="entry name" value="ECH_1"/>
    <property type="match status" value="1"/>
</dbReference>
<comment type="similarity">
    <text evidence="2">Belongs to the enoyl-CoA hydratase/isomerase family.</text>
</comment>
<accession>Q0AYU3</accession>
<gene>
    <name evidence="7" type="ordered locus">Swol_0790</name>
</gene>
<evidence type="ECO:0000256" key="1">
    <source>
        <dbReference type="ARBA" id="ARBA00005086"/>
    </source>
</evidence>
<sequence>MSYENIILEKQDYLAILTINRPKALNALNKDTLSEMSMALEDINADQAIKVVIVTGSGDKAFVAGADIAYMQPLSASEGREFSDYGEKTMRMIELIEKPFIAAIKGFALGGGCELAMACDIRLAAENALFAQPEVGLGVIPGFGGTQRLPRLIGEGRAKELTYTADTINAAEAYRIGLVNHIYPVDELMEAAQKMAARIASKGTLAVGFSKYAIGKGLQADIDTAMGIESDMFGMCCSTADQKEGMGAFLEKRKPVFKGK</sequence>
<dbReference type="FunFam" id="3.90.226.10:FF:000009">
    <property type="entry name" value="Carnitinyl-CoA dehydratase"/>
    <property type="match status" value="1"/>
</dbReference>
<evidence type="ECO:0000313" key="8">
    <source>
        <dbReference type="Proteomes" id="UP000001968"/>
    </source>
</evidence>
<dbReference type="RefSeq" id="WP_011640216.1">
    <property type="nucleotide sequence ID" value="NC_008346.1"/>
</dbReference>
<dbReference type="CDD" id="cd06558">
    <property type="entry name" value="crotonase-like"/>
    <property type="match status" value="1"/>
</dbReference>
<dbReference type="HOGENOM" id="CLU_009834_7_6_9"/>
<reference evidence="8" key="1">
    <citation type="journal article" date="2010" name="Environ. Microbiol.">
        <title>The genome of Syntrophomonas wolfei: new insights into syntrophic metabolism and biohydrogen production.</title>
        <authorList>
            <person name="Sieber J.R."/>
            <person name="Sims D.R."/>
            <person name="Han C."/>
            <person name="Kim E."/>
            <person name="Lykidis A."/>
            <person name="Lapidus A.L."/>
            <person name="McDonnald E."/>
            <person name="Rohlin L."/>
            <person name="Culley D.E."/>
            <person name="Gunsalus R."/>
            <person name="McInerney M.J."/>
        </authorList>
    </citation>
    <scope>NUCLEOTIDE SEQUENCE [LARGE SCALE GENOMIC DNA]</scope>
    <source>
        <strain evidence="8">DSM 2245B / Goettingen</strain>
    </source>
</reference>
<dbReference type="PANTHER" id="PTHR11941:SF54">
    <property type="entry name" value="ENOYL-COA HYDRATASE, MITOCHONDRIAL"/>
    <property type="match status" value="1"/>
</dbReference>
<dbReference type="Gene3D" id="1.10.12.10">
    <property type="entry name" value="Lyase 2-enoyl-coa Hydratase, Chain A, domain 2"/>
    <property type="match status" value="1"/>
</dbReference>
<evidence type="ECO:0000256" key="4">
    <source>
        <dbReference type="ARBA" id="ARBA00023239"/>
    </source>
</evidence>
<dbReference type="EMBL" id="CP000448">
    <property type="protein sequence ID" value="ABI68111.1"/>
    <property type="molecule type" value="Genomic_DNA"/>
</dbReference>
<evidence type="ECO:0000256" key="3">
    <source>
        <dbReference type="ARBA" id="ARBA00011881"/>
    </source>
</evidence>
<dbReference type="InterPro" id="IPR029045">
    <property type="entry name" value="ClpP/crotonase-like_dom_sf"/>
</dbReference>
<dbReference type="eggNOG" id="COG1024">
    <property type="taxonomic scope" value="Bacteria"/>
</dbReference>
<dbReference type="AlphaFoldDB" id="Q0AYU3"/>
<organism evidence="7 8">
    <name type="scientific">Syntrophomonas wolfei subsp. wolfei (strain DSM 2245B / Goettingen)</name>
    <dbReference type="NCBI Taxonomy" id="335541"/>
    <lineage>
        <taxon>Bacteria</taxon>
        <taxon>Bacillati</taxon>
        <taxon>Bacillota</taxon>
        <taxon>Clostridia</taxon>
        <taxon>Eubacteriales</taxon>
        <taxon>Syntrophomonadaceae</taxon>
        <taxon>Syntrophomonas</taxon>
    </lineage>
</organism>
<evidence type="ECO:0000313" key="7">
    <source>
        <dbReference type="EMBL" id="ABI68111.1"/>
    </source>
</evidence>
<evidence type="ECO:0000256" key="2">
    <source>
        <dbReference type="ARBA" id="ARBA00005254"/>
    </source>
</evidence>
<dbReference type="GO" id="GO:0006635">
    <property type="term" value="P:fatty acid beta-oxidation"/>
    <property type="evidence" value="ECO:0007669"/>
    <property type="project" value="TreeGrafter"/>
</dbReference>
<dbReference type="GO" id="GO:0018812">
    <property type="term" value="F:3-hydroxyacyl-CoA dehydratase activity"/>
    <property type="evidence" value="ECO:0007669"/>
    <property type="project" value="UniProtKB-EC"/>
</dbReference>
<comment type="pathway">
    <text evidence="1">Lipid metabolism; butanoate metabolism.</text>
</comment>
<dbReference type="Gene3D" id="3.90.226.10">
    <property type="entry name" value="2-enoyl-CoA Hydratase, Chain A, domain 1"/>
    <property type="match status" value="1"/>
</dbReference>
<name>Q0AYU3_SYNWW</name>
<evidence type="ECO:0000256" key="6">
    <source>
        <dbReference type="ARBA" id="ARBA00067035"/>
    </source>
</evidence>
<keyword evidence="8" id="KW-1185">Reference proteome</keyword>
<comment type="catalytic activity">
    <reaction evidence="5">
        <text>a short-chain (3S)-3-hydroxyacyl-CoA = a short-chain (2E)-enoyl-CoA + H2O</text>
        <dbReference type="Rhea" id="RHEA:52664"/>
        <dbReference type="ChEBI" id="CHEBI:15377"/>
        <dbReference type="ChEBI" id="CHEBI:87488"/>
        <dbReference type="ChEBI" id="CHEBI:136760"/>
        <dbReference type="EC" id="4.2.1.150"/>
    </reaction>
</comment>
<protein>
    <recommendedName>
        <fullName evidence="6">short-chain-enoyl-CoA hydratase</fullName>
        <ecNumber evidence="6">4.2.1.150</ecNumber>
    </recommendedName>
</protein>
<comment type="subunit">
    <text evidence="3">Homotetramer.</text>
</comment>
<dbReference type="InterPro" id="IPR014748">
    <property type="entry name" value="Enoyl-CoA_hydra_C"/>
</dbReference>
<proteinExistence type="inferred from homology"/>
<dbReference type="KEGG" id="swo:Swol_0790"/>
<evidence type="ECO:0000256" key="5">
    <source>
        <dbReference type="ARBA" id="ARBA00050624"/>
    </source>
</evidence>
<keyword evidence="4 7" id="KW-0456">Lyase</keyword>
<dbReference type="PANTHER" id="PTHR11941">
    <property type="entry name" value="ENOYL-COA HYDRATASE-RELATED"/>
    <property type="match status" value="1"/>
</dbReference>
<dbReference type="InterPro" id="IPR001753">
    <property type="entry name" value="Enoyl-CoA_hydra/iso"/>
</dbReference>